<dbReference type="AlphaFoldDB" id="I0GXL1"/>
<dbReference type="HOGENOM" id="CLU_1830834_0_0_11"/>
<evidence type="ECO:0000313" key="3">
    <source>
        <dbReference type="Proteomes" id="UP000007882"/>
    </source>
</evidence>
<sequence>MHVRTIEWPEQEAFLQQLDAVKQRHKIRHDSALAELAGISHTAVSNWRNRKARPSLTAITRIAEAIEESPQPLLAAAGLIEDQDDSIDPLAGMPDSIRRMVALYRAGDETLRTRLEMGALVLTEFADDHVRLSSTQKRSS</sequence>
<keyword evidence="3" id="KW-1185">Reference proteome</keyword>
<dbReference type="PROSITE" id="PS50943">
    <property type="entry name" value="HTH_CROC1"/>
    <property type="match status" value="1"/>
</dbReference>
<dbReference type="Pfam" id="PF01381">
    <property type="entry name" value="HTH_3"/>
    <property type="match status" value="1"/>
</dbReference>
<dbReference type="InterPro" id="IPR010982">
    <property type="entry name" value="Lambda_DNA-bd_dom_sf"/>
</dbReference>
<dbReference type="SUPFAM" id="SSF47413">
    <property type="entry name" value="lambda repressor-like DNA-binding domains"/>
    <property type="match status" value="1"/>
</dbReference>
<dbReference type="InterPro" id="IPR001387">
    <property type="entry name" value="Cro/C1-type_HTH"/>
</dbReference>
<gene>
    <name evidence="2" type="ordered locus">AMIS_2780</name>
</gene>
<dbReference type="KEGG" id="ams:AMIS_2780"/>
<protein>
    <submittedName>
        <fullName evidence="2">Putative DNA-binding protein</fullName>
    </submittedName>
</protein>
<dbReference type="GO" id="GO:0003677">
    <property type="term" value="F:DNA binding"/>
    <property type="evidence" value="ECO:0007669"/>
    <property type="project" value="UniProtKB-KW"/>
</dbReference>
<dbReference type="STRING" id="512565.AMIS_2780"/>
<proteinExistence type="predicted"/>
<accession>I0GXL1</accession>
<evidence type="ECO:0000259" key="1">
    <source>
        <dbReference type="PROSITE" id="PS50943"/>
    </source>
</evidence>
<dbReference type="Proteomes" id="UP000007882">
    <property type="component" value="Chromosome"/>
</dbReference>
<reference evidence="2 3" key="1">
    <citation type="submission" date="2012-02" db="EMBL/GenBank/DDBJ databases">
        <title>Complete genome sequence of Actinoplanes missouriensis 431 (= NBRC 102363).</title>
        <authorList>
            <person name="Ohnishi Y."/>
            <person name="Ishikawa J."/>
            <person name="Sekine M."/>
            <person name="Hosoyama A."/>
            <person name="Harada T."/>
            <person name="Narita H."/>
            <person name="Hata T."/>
            <person name="Konno Y."/>
            <person name="Tutikane K."/>
            <person name="Fujita N."/>
            <person name="Horinouchi S."/>
            <person name="Hayakawa M."/>
        </authorList>
    </citation>
    <scope>NUCLEOTIDE SEQUENCE [LARGE SCALE GENOMIC DNA]</scope>
    <source>
        <strain evidence="3">ATCC 14538 / DSM 43046 / CBS 188.64 / JCM 3121 / NBRC 102363 / NCIMB 12654 / NRRL B-3342 / UNCC 431</strain>
    </source>
</reference>
<keyword evidence="2" id="KW-0238">DNA-binding</keyword>
<feature type="domain" description="HTH cro/C1-type" evidence="1">
    <location>
        <begin position="31"/>
        <end position="73"/>
    </location>
</feature>
<dbReference type="CDD" id="cd00093">
    <property type="entry name" value="HTH_XRE"/>
    <property type="match status" value="1"/>
</dbReference>
<organism evidence="2 3">
    <name type="scientific">Actinoplanes missouriensis (strain ATCC 14538 / DSM 43046 / CBS 188.64 / JCM 3121 / NBRC 102363 / NCIMB 12654 / NRRL B-3342 / UNCC 431)</name>
    <dbReference type="NCBI Taxonomy" id="512565"/>
    <lineage>
        <taxon>Bacteria</taxon>
        <taxon>Bacillati</taxon>
        <taxon>Actinomycetota</taxon>
        <taxon>Actinomycetes</taxon>
        <taxon>Micromonosporales</taxon>
        <taxon>Micromonosporaceae</taxon>
        <taxon>Actinoplanes</taxon>
    </lineage>
</organism>
<evidence type="ECO:0000313" key="2">
    <source>
        <dbReference type="EMBL" id="BAL85498.1"/>
    </source>
</evidence>
<dbReference type="Gene3D" id="1.10.260.40">
    <property type="entry name" value="lambda repressor-like DNA-binding domains"/>
    <property type="match status" value="1"/>
</dbReference>
<name>I0GXL1_ACTM4</name>
<dbReference type="EMBL" id="AP012319">
    <property type="protein sequence ID" value="BAL85498.1"/>
    <property type="molecule type" value="Genomic_DNA"/>
</dbReference>
<dbReference type="PATRIC" id="fig|512565.3.peg.278"/>